<dbReference type="InterPro" id="IPR000477">
    <property type="entry name" value="RT_dom"/>
</dbReference>
<dbReference type="EC" id="3.1.26.4" evidence="2"/>
<feature type="compositionally biased region" description="Polar residues" evidence="3">
    <location>
        <begin position="260"/>
        <end position="270"/>
    </location>
</feature>
<feature type="region of interest" description="Disordered" evidence="3">
    <location>
        <begin position="1"/>
        <end position="25"/>
    </location>
</feature>
<feature type="region of interest" description="Disordered" evidence="3">
    <location>
        <begin position="57"/>
        <end position="78"/>
    </location>
</feature>
<dbReference type="Pfam" id="PF05380">
    <property type="entry name" value="Peptidase_A17"/>
    <property type="match status" value="1"/>
</dbReference>
<dbReference type="Pfam" id="PF00078">
    <property type="entry name" value="RVT_1"/>
    <property type="match status" value="1"/>
</dbReference>
<organism evidence="5 6">
    <name type="scientific">Gymnodraco acuticeps</name>
    <name type="common">Antarctic dragonfish</name>
    <dbReference type="NCBI Taxonomy" id="8218"/>
    <lineage>
        <taxon>Eukaryota</taxon>
        <taxon>Metazoa</taxon>
        <taxon>Chordata</taxon>
        <taxon>Craniata</taxon>
        <taxon>Vertebrata</taxon>
        <taxon>Euteleostomi</taxon>
        <taxon>Actinopterygii</taxon>
        <taxon>Neopterygii</taxon>
        <taxon>Teleostei</taxon>
        <taxon>Neoteleostei</taxon>
        <taxon>Acanthomorphata</taxon>
        <taxon>Eupercaria</taxon>
        <taxon>Perciformes</taxon>
        <taxon>Notothenioidei</taxon>
        <taxon>Bathydraconidae</taxon>
        <taxon>Gymnodraco</taxon>
    </lineage>
</organism>
<gene>
    <name evidence="6" type="primary">LOC117540373</name>
</gene>
<dbReference type="Gene3D" id="3.10.10.10">
    <property type="entry name" value="HIV Type 1 Reverse Transcriptase, subunit A, domain 1"/>
    <property type="match status" value="1"/>
</dbReference>
<feature type="region of interest" description="Disordered" evidence="3">
    <location>
        <begin position="99"/>
        <end position="191"/>
    </location>
</feature>
<keyword evidence="5" id="KW-1185">Reference proteome</keyword>
<feature type="compositionally biased region" description="Polar residues" evidence="3">
    <location>
        <begin position="173"/>
        <end position="182"/>
    </location>
</feature>
<dbReference type="SUPFAM" id="SSF56672">
    <property type="entry name" value="DNA/RNA polymerases"/>
    <property type="match status" value="1"/>
</dbReference>
<sequence length="1534" mass="173331">MMQPSFTYGEASSESTRPKRLVHPPPYFSDYEVSYVSQRQATTIPSYQHTAQYAVGPEEDNLSDPGLHPSAVSAQSSRSCSPLSQARWNFTLDGWTLSTNGAQEPDHHLQDDHPIGASGQRSYPTPQLDPSPYHRPWEPSLTPHSLHSVDSRHYVQSGSVPTVTPYAVRPETGRSQSLQHDQTQYRDLPQGHQRSYTLTSQAHSVYSKDTVMLDTLDKMMGELRLLKEETLSASVSQPTANHVPYPHSSPLTMGHYDQKPLQQSQPSTYTYPRYPTHSPQPHNQRVYYDHQPYVAAQEITYRGPRPTIPDLTKKDPGEFARLKIALNNLLPRDGTELFKYQILMDHLKLYEARLLADAYLNSPTPYSDTMAALSEKFGQPHQLAIKKIASVMDAPDIRRGDTEAFERFALQIRALVGMLKILGQEGEMELRCGSHVSRLLSKLPAEMRSEFRRYMCRHPGTVYNLIELSCWLQLETWCQDSDSYSGNQGHKEKPIQKQEHRPQSKFIPRAATILHGTEDVSPPPTESSTGRAPAQSKKTGSPKAYCPYCEADDHYLSQCATFKCFDKAQIIDWIKTNKRCWRCGRSHQAAQCTLKKPCSICQGKHLQILHEVNNRTIKEGTCLVSSATETLHLEKPSDSTRVLLKVVRIILRYGDKTLDTYAVLDDGSDRTMLLSAAAQQLGLTGTPEDLALRTIRQDIQTLHGASVSFQVSTIKQPKKYFQIDNAFTAQRLGLAEHTYPVATLQKRYKHLQDLPLHGFSRVSPLLLIGADQPHLISPVEPVRFGPPGGPAAIHTRLGWTLQGPAQILQSQLQPHQCLFTSLSPLAVELQRNVEKLWQVDTLPYRSEKEVTRSKEDQESVNLLEAKTKRLNVNGVLRYATPILRRKEAPLLQASKEAVMPSLRSTEKRLAKDPEKAADYNAEIQKLVTSGAVVKLPAKAVSQSKEGWFIPHHMVHHNGKNRIVFNCSFRYKGLNLNESLLPGPALSASIVGVLLRFREHTVAISGDIKGMFHQVRLLPEDKPLLRFLWRDMRREEPPDIYEWQVLPFGTTCSPCCASFALNQHVILHSEPGEDVRFSIERCFYVDNCLQSVPSVGEAQQLVNKLRELLASGGFDLRQWACNRPEVISHLPPEARSEKLELWLSHDKVGAHESTLGLSWHCDTDTLGFKNRVLNHGQPTMRMIYRTLASQYNPLGFIMPFTTRAKIIVQRLWDKPRDWDDPQLPEDLLLQWNTWEEELEHLPEIALPRCYTPENMDRQEVLREVHIFCDASERAYCSVAYLRSVDPHGEVHVSFIMARSRVAPTKQLSIPRLELCAALTGAQLKKLLQAELTLKVEEVTLWSDSTTVLNWLQSTSCHFKVFVGTRISEIQDITDCKAWRYVDSASNPADDITRGKTLRELANPNRWSQGPAFLLLPPDEWPSYTSSNTTDQLQEVTELKRFAICAMAISQPRASTPDVTPFRTWSDLVEAKAKELHGVARLGDSSSTDSPTAEMYTRAEQNVLKQVQLDSFTDEYHLASLSLLAVVSYASRLSMT</sequence>
<protein>
    <recommendedName>
        <fullName evidence="2">ribonuclease H</fullName>
        <ecNumber evidence="2">3.1.26.4</ecNumber>
    </recommendedName>
</protein>
<comment type="similarity">
    <text evidence="1">Belongs to the beta type-B retroviral polymerase family. HERV class-II K(HML-2) pol subfamily.</text>
</comment>
<feature type="compositionally biased region" description="Basic and acidic residues" evidence="3">
    <location>
        <begin position="489"/>
        <end position="502"/>
    </location>
</feature>
<feature type="region of interest" description="Disordered" evidence="3">
    <location>
        <begin position="483"/>
        <end position="502"/>
    </location>
</feature>
<feature type="compositionally biased region" description="Basic and acidic residues" evidence="3">
    <location>
        <begin position="104"/>
        <end position="114"/>
    </location>
</feature>
<dbReference type="InterPro" id="IPR043502">
    <property type="entry name" value="DNA/RNA_pol_sf"/>
</dbReference>
<evidence type="ECO:0000256" key="3">
    <source>
        <dbReference type="SAM" id="MobiDB-lite"/>
    </source>
</evidence>
<dbReference type="CDD" id="cd01644">
    <property type="entry name" value="RT_pepA17"/>
    <property type="match status" value="1"/>
</dbReference>
<name>A0A6P8TWK0_GYMAC</name>
<reference evidence="6" key="1">
    <citation type="submission" date="2025-08" db="UniProtKB">
        <authorList>
            <consortium name="RefSeq"/>
        </authorList>
    </citation>
    <scope>IDENTIFICATION</scope>
</reference>
<feature type="region of interest" description="Disordered" evidence="3">
    <location>
        <begin position="516"/>
        <end position="540"/>
    </location>
</feature>
<feature type="domain" description="Reverse transcriptase" evidence="4">
    <location>
        <begin position="992"/>
        <end position="1115"/>
    </location>
</feature>
<dbReference type="Proteomes" id="UP000515161">
    <property type="component" value="Unplaced"/>
</dbReference>
<dbReference type="RefSeq" id="XP_034062900.1">
    <property type="nucleotide sequence ID" value="XM_034207009.1"/>
</dbReference>
<evidence type="ECO:0000313" key="5">
    <source>
        <dbReference type="Proteomes" id="UP000515161"/>
    </source>
</evidence>
<dbReference type="OrthoDB" id="10056126at2759"/>
<feature type="compositionally biased region" description="Polar residues" evidence="3">
    <location>
        <begin position="1"/>
        <end position="15"/>
    </location>
</feature>
<evidence type="ECO:0000256" key="1">
    <source>
        <dbReference type="ARBA" id="ARBA00010879"/>
    </source>
</evidence>
<dbReference type="InterPro" id="IPR008042">
    <property type="entry name" value="Retrotrans_Pao"/>
</dbReference>
<evidence type="ECO:0000256" key="2">
    <source>
        <dbReference type="ARBA" id="ARBA00012180"/>
    </source>
</evidence>
<feature type="region of interest" description="Disordered" evidence="3">
    <location>
        <begin position="234"/>
        <end position="271"/>
    </location>
</feature>
<dbReference type="KEGG" id="gacu:117540373"/>
<dbReference type="PANTHER" id="PTHR47331:SF5">
    <property type="entry name" value="RIBONUCLEASE H"/>
    <property type="match status" value="1"/>
</dbReference>
<accession>A0A6P8TWK0</accession>
<dbReference type="PANTHER" id="PTHR47331">
    <property type="entry name" value="PHD-TYPE DOMAIN-CONTAINING PROTEIN"/>
    <property type="match status" value="1"/>
</dbReference>
<dbReference type="Gene3D" id="3.30.70.270">
    <property type="match status" value="1"/>
</dbReference>
<evidence type="ECO:0000259" key="4">
    <source>
        <dbReference type="Pfam" id="PF00078"/>
    </source>
</evidence>
<dbReference type="InterPro" id="IPR043128">
    <property type="entry name" value="Rev_trsase/Diguanyl_cyclase"/>
</dbReference>
<evidence type="ECO:0000313" key="6">
    <source>
        <dbReference type="RefSeq" id="XP_034062900.1"/>
    </source>
</evidence>
<proteinExistence type="inferred from homology"/>
<dbReference type="InParanoid" id="A0A6P8TWK0"/>
<dbReference type="GO" id="GO:0004523">
    <property type="term" value="F:RNA-DNA hybrid ribonuclease activity"/>
    <property type="evidence" value="ECO:0007669"/>
    <property type="project" value="UniProtKB-EC"/>
</dbReference>
<dbReference type="GeneID" id="117540373"/>